<dbReference type="Gene3D" id="1.10.3210.10">
    <property type="entry name" value="Hypothetical protein af1432"/>
    <property type="match status" value="1"/>
</dbReference>
<reference evidence="4 5" key="1">
    <citation type="submission" date="2019-02" db="EMBL/GenBank/DDBJ databases">
        <title>Deep-cultivation of Planctomycetes and their phenomic and genomic characterization uncovers novel biology.</title>
        <authorList>
            <person name="Wiegand S."/>
            <person name="Jogler M."/>
            <person name="Boedeker C."/>
            <person name="Pinto D."/>
            <person name="Vollmers J."/>
            <person name="Rivas-Marin E."/>
            <person name="Kohn T."/>
            <person name="Peeters S.H."/>
            <person name="Heuer A."/>
            <person name="Rast P."/>
            <person name="Oberbeckmann S."/>
            <person name="Bunk B."/>
            <person name="Jeske O."/>
            <person name="Meyerdierks A."/>
            <person name="Storesund J.E."/>
            <person name="Kallscheuer N."/>
            <person name="Luecker S."/>
            <person name="Lage O.M."/>
            <person name="Pohl T."/>
            <person name="Merkel B.J."/>
            <person name="Hornburger P."/>
            <person name="Mueller R.-W."/>
            <person name="Bruemmer F."/>
            <person name="Labrenz M."/>
            <person name="Spormann A.M."/>
            <person name="Op Den Camp H."/>
            <person name="Overmann J."/>
            <person name="Amann R."/>
            <person name="Jetten M.S.M."/>
            <person name="Mascher T."/>
            <person name="Medema M.H."/>
            <person name="Devos D.P."/>
            <person name="Kaster A.-K."/>
            <person name="Ovreas L."/>
            <person name="Rohde M."/>
            <person name="Galperin M.Y."/>
            <person name="Jogler C."/>
        </authorList>
    </citation>
    <scope>NUCLEOTIDE SEQUENCE [LARGE SCALE GENOMIC DNA]</scope>
    <source>
        <strain evidence="4 5">Pla123a</strain>
    </source>
</reference>
<dbReference type="Gene3D" id="3.40.50.2300">
    <property type="match status" value="1"/>
</dbReference>
<dbReference type="SUPFAM" id="SSF52172">
    <property type="entry name" value="CheY-like"/>
    <property type="match status" value="1"/>
</dbReference>
<dbReference type="PANTHER" id="PTHR33525:SF3">
    <property type="entry name" value="RIBONUCLEASE Y"/>
    <property type="match status" value="1"/>
</dbReference>
<dbReference type="PIRSF" id="PIRSF036883">
    <property type="entry name" value="RR_HD-GYP_mod"/>
    <property type="match status" value="1"/>
</dbReference>
<dbReference type="PANTHER" id="PTHR33525">
    <property type="match status" value="1"/>
</dbReference>
<feature type="domain" description="HDOD" evidence="3">
    <location>
        <begin position="143"/>
        <end position="340"/>
    </location>
</feature>
<dbReference type="InterPro" id="IPR011006">
    <property type="entry name" value="CheY-like_superfamily"/>
</dbReference>
<dbReference type="Pfam" id="PF00072">
    <property type="entry name" value="Response_reg"/>
    <property type="match status" value="1"/>
</dbReference>
<evidence type="ECO:0000256" key="1">
    <source>
        <dbReference type="PROSITE-ProRule" id="PRU00169"/>
    </source>
</evidence>
<accession>A0A5C5YM18</accession>
<proteinExistence type="predicted"/>
<feature type="modified residue" description="4-aspartylphosphate" evidence="1">
    <location>
        <position position="58"/>
    </location>
</feature>
<dbReference type="SMART" id="SM00448">
    <property type="entry name" value="REC"/>
    <property type="match status" value="1"/>
</dbReference>
<dbReference type="AlphaFoldDB" id="A0A5C5YM18"/>
<sequence length="405" mass="44219">MSNGNIRVLFVDDEPNVLAGLRRMLHGKRREWDMTFAGSGEAALAAMREQPFDVVVSDMRMPGMNGAELLGAIREDWPDAIRLVLSGQSDQELTLRAVGPAHQYLTKPCDPHLLEKTIERACAAHDDSRSKAVRRAVARLSSLPSLPDAYAELIAEMNSPQASIESAGRIISQDLGMSAKILQLINSSFFGLPVHVTDVEHATALLGLNIIRPLVLSANVFRQFEEASLGRLSLSGLVDHSLCVAMMARRIAVAESSPVEFVDNALLAGLMHDVGQIIMAENFTEDYDATIELACTSGQPLARLEAETFGFTHADIGGHLLSLWGLPGDIVNAVTYHHDPQRSLGEEFDTLTTIHVAEVGVNAENEGVPEHESLDAEYLHRVGKTDRIEAWQAEWDHPAKNLTNA</sequence>
<dbReference type="RefSeq" id="WP_146587794.1">
    <property type="nucleotide sequence ID" value="NZ_SJPO01000006.1"/>
</dbReference>
<evidence type="ECO:0000259" key="3">
    <source>
        <dbReference type="PROSITE" id="PS51833"/>
    </source>
</evidence>
<dbReference type="InterPro" id="IPR052340">
    <property type="entry name" value="RNase_Y/CdgJ"/>
</dbReference>
<dbReference type="Pfam" id="PF08668">
    <property type="entry name" value="HDOD"/>
    <property type="match status" value="1"/>
</dbReference>
<dbReference type="InterPro" id="IPR013976">
    <property type="entry name" value="HDOD"/>
</dbReference>
<keyword evidence="5" id="KW-1185">Reference proteome</keyword>
<dbReference type="InterPro" id="IPR003607">
    <property type="entry name" value="HD/PDEase_dom"/>
</dbReference>
<protein>
    <submittedName>
        <fullName evidence="4">Hydrogenase transcriptional regulatory protein hupR1</fullName>
    </submittedName>
</protein>
<dbReference type="OrthoDB" id="9788446at2"/>
<keyword evidence="1" id="KW-0597">Phosphoprotein</keyword>
<comment type="caution">
    <text evidence="4">The sequence shown here is derived from an EMBL/GenBank/DDBJ whole genome shotgun (WGS) entry which is preliminary data.</text>
</comment>
<dbReference type="CDD" id="cd17569">
    <property type="entry name" value="REC_HupR-like"/>
    <property type="match status" value="1"/>
</dbReference>
<dbReference type="InterPro" id="IPR001789">
    <property type="entry name" value="Sig_transdc_resp-reg_receiver"/>
</dbReference>
<dbReference type="GO" id="GO:0000160">
    <property type="term" value="P:phosphorelay signal transduction system"/>
    <property type="evidence" value="ECO:0007669"/>
    <property type="project" value="InterPro"/>
</dbReference>
<name>A0A5C5YM18_9BACT</name>
<evidence type="ECO:0000313" key="5">
    <source>
        <dbReference type="Proteomes" id="UP000318478"/>
    </source>
</evidence>
<dbReference type="InterPro" id="IPR014626">
    <property type="entry name" value="Sig_transdc_resp-reg_put"/>
</dbReference>
<dbReference type="EMBL" id="SJPO01000006">
    <property type="protein sequence ID" value="TWT75952.1"/>
    <property type="molecule type" value="Genomic_DNA"/>
</dbReference>
<dbReference type="PROSITE" id="PS51833">
    <property type="entry name" value="HDOD"/>
    <property type="match status" value="1"/>
</dbReference>
<evidence type="ECO:0000313" key="4">
    <source>
        <dbReference type="EMBL" id="TWT75952.1"/>
    </source>
</evidence>
<feature type="domain" description="Response regulatory" evidence="2">
    <location>
        <begin position="7"/>
        <end position="122"/>
    </location>
</feature>
<organism evidence="4 5">
    <name type="scientific">Posidoniimonas polymericola</name>
    <dbReference type="NCBI Taxonomy" id="2528002"/>
    <lineage>
        <taxon>Bacteria</taxon>
        <taxon>Pseudomonadati</taxon>
        <taxon>Planctomycetota</taxon>
        <taxon>Planctomycetia</taxon>
        <taxon>Pirellulales</taxon>
        <taxon>Lacipirellulaceae</taxon>
        <taxon>Posidoniimonas</taxon>
    </lineage>
</organism>
<gene>
    <name evidence="4" type="primary">hupR1_3</name>
    <name evidence="4" type="ORF">Pla123a_27370</name>
</gene>
<dbReference type="PROSITE" id="PS50110">
    <property type="entry name" value="RESPONSE_REGULATORY"/>
    <property type="match status" value="1"/>
</dbReference>
<dbReference type="CDD" id="cd00077">
    <property type="entry name" value="HDc"/>
    <property type="match status" value="1"/>
</dbReference>
<dbReference type="SUPFAM" id="SSF109604">
    <property type="entry name" value="HD-domain/PDEase-like"/>
    <property type="match status" value="1"/>
</dbReference>
<dbReference type="Proteomes" id="UP000318478">
    <property type="component" value="Unassembled WGS sequence"/>
</dbReference>
<evidence type="ECO:0000259" key="2">
    <source>
        <dbReference type="PROSITE" id="PS50110"/>
    </source>
</evidence>